<comment type="caution">
    <text evidence="3">The sequence shown here is derived from an EMBL/GenBank/DDBJ whole genome shotgun (WGS) entry which is preliminary data.</text>
</comment>
<name>A0A932GLT2_UNCTE</name>
<dbReference type="Pfam" id="PF05226">
    <property type="entry name" value="CHASE2"/>
    <property type="match status" value="1"/>
</dbReference>
<dbReference type="EMBL" id="JACPSX010000002">
    <property type="protein sequence ID" value="MBI3013483.1"/>
    <property type="molecule type" value="Genomic_DNA"/>
</dbReference>
<dbReference type="SMART" id="SM01080">
    <property type="entry name" value="CHASE2"/>
    <property type="match status" value="1"/>
</dbReference>
<keyword evidence="1" id="KW-0472">Membrane</keyword>
<sequence>MGRRFDLRAPTAGPPVCSDRDSTGPFYAGLIFRLRVIFAFVCLALFCTPAASFSADAPPLVIVDIDDASLGKFGRWPWPRDLQARLLRGTQKFSPRAVVLDLLFSEEDAQFPEKDRDLAEVIGSGGNVFLAFAFQFGIPGAAPEPERTALLRNHALARGREWDDVLREASSVLFPLPQFARKAAGLGFVNVFPESREGGPGLVRKATLAVSYEGKVYPSLPLAVAMWLRNRTPSNVVLRLGDRIEMGEVNIRIDSAGDIPLAFSAPGTRFSHVSAARVLDGEDFLSLFRGAIVIIGVNATGLSDYHPTPVSFYYPGMELLATAIDALLSRWPSPAR</sequence>
<organism evidence="3 4">
    <name type="scientific">Tectimicrobiota bacterium</name>
    <dbReference type="NCBI Taxonomy" id="2528274"/>
    <lineage>
        <taxon>Bacteria</taxon>
        <taxon>Pseudomonadati</taxon>
        <taxon>Nitrospinota/Tectimicrobiota group</taxon>
        <taxon>Candidatus Tectimicrobiota</taxon>
    </lineage>
</organism>
<evidence type="ECO:0000259" key="2">
    <source>
        <dbReference type="SMART" id="SM01080"/>
    </source>
</evidence>
<accession>A0A932GLT2</accession>
<evidence type="ECO:0000313" key="3">
    <source>
        <dbReference type="EMBL" id="MBI3013483.1"/>
    </source>
</evidence>
<keyword evidence="1" id="KW-0812">Transmembrane</keyword>
<protein>
    <submittedName>
        <fullName evidence="3">CHASE2 domain-containing protein</fullName>
    </submittedName>
</protein>
<dbReference type="InterPro" id="IPR007890">
    <property type="entry name" value="CHASE2"/>
</dbReference>
<feature type="transmembrane region" description="Helical" evidence="1">
    <location>
        <begin position="36"/>
        <end position="55"/>
    </location>
</feature>
<proteinExistence type="predicted"/>
<evidence type="ECO:0000313" key="4">
    <source>
        <dbReference type="Proteomes" id="UP000741360"/>
    </source>
</evidence>
<keyword evidence="1" id="KW-1133">Transmembrane helix</keyword>
<gene>
    <name evidence="3" type="ORF">HYY65_00125</name>
</gene>
<reference evidence="3" key="1">
    <citation type="submission" date="2020-07" db="EMBL/GenBank/DDBJ databases">
        <title>Huge and variable diversity of episymbiotic CPR bacteria and DPANN archaea in groundwater ecosystems.</title>
        <authorList>
            <person name="He C.Y."/>
            <person name="Keren R."/>
            <person name="Whittaker M."/>
            <person name="Farag I.F."/>
            <person name="Doudna J."/>
            <person name="Cate J.H.D."/>
            <person name="Banfield J.F."/>
        </authorList>
    </citation>
    <scope>NUCLEOTIDE SEQUENCE</scope>
    <source>
        <strain evidence="3">NC_groundwater_717_Ag_S-0.2um_59_8</strain>
    </source>
</reference>
<dbReference type="AlphaFoldDB" id="A0A932GLT2"/>
<feature type="domain" description="CHASE2" evidence="2">
    <location>
        <begin position="38"/>
        <end position="335"/>
    </location>
</feature>
<dbReference type="Proteomes" id="UP000741360">
    <property type="component" value="Unassembled WGS sequence"/>
</dbReference>
<evidence type="ECO:0000256" key="1">
    <source>
        <dbReference type="SAM" id="Phobius"/>
    </source>
</evidence>